<keyword evidence="1" id="KW-0812">Transmembrane</keyword>
<reference evidence="2 3" key="1">
    <citation type="submission" date="2019-04" db="EMBL/GenBank/DDBJ databases">
        <title>Friends and foes A comparative genomics studyof 23 Aspergillus species from section Flavi.</title>
        <authorList>
            <consortium name="DOE Joint Genome Institute"/>
            <person name="Kjaerbolling I."/>
            <person name="Vesth T."/>
            <person name="Frisvad J.C."/>
            <person name="Nybo J.L."/>
            <person name="Theobald S."/>
            <person name="Kildgaard S."/>
            <person name="Isbrandt T."/>
            <person name="Kuo A."/>
            <person name="Sato A."/>
            <person name="Lyhne E.K."/>
            <person name="Kogle M.E."/>
            <person name="Wiebenga A."/>
            <person name="Kun R.S."/>
            <person name="Lubbers R.J."/>
            <person name="Makela M.R."/>
            <person name="Barry K."/>
            <person name="Chovatia M."/>
            <person name="Clum A."/>
            <person name="Daum C."/>
            <person name="Haridas S."/>
            <person name="He G."/>
            <person name="LaButti K."/>
            <person name="Lipzen A."/>
            <person name="Mondo S."/>
            <person name="Riley R."/>
            <person name="Salamov A."/>
            <person name="Simmons B.A."/>
            <person name="Magnuson J.K."/>
            <person name="Henrissat B."/>
            <person name="Mortensen U.H."/>
            <person name="Larsen T.O."/>
            <person name="Devries R.P."/>
            <person name="Grigoriev I.V."/>
            <person name="Machida M."/>
            <person name="Baker S.E."/>
            <person name="Andersen M.R."/>
        </authorList>
    </citation>
    <scope>NUCLEOTIDE SEQUENCE [LARGE SCALE GENOMIC DNA]</scope>
    <source>
        <strain evidence="2 3">IBT 29228</strain>
    </source>
</reference>
<sequence length="81" mass="9746">MGFYLVSLWGYIYVTALWSCHLRAFHDFFFCGIRRMRDMWIYLHFEEVRLFTLACFCNCLARARVNSPSRLYSTAVRETCI</sequence>
<evidence type="ECO:0000313" key="2">
    <source>
        <dbReference type="EMBL" id="KAE8370999.1"/>
    </source>
</evidence>
<name>A0A5N7APR9_9EURO</name>
<keyword evidence="3" id="KW-1185">Reference proteome</keyword>
<feature type="transmembrane region" description="Helical" evidence="1">
    <location>
        <begin position="12"/>
        <end position="33"/>
    </location>
</feature>
<protein>
    <submittedName>
        <fullName evidence="2">Uncharacterized protein</fullName>
    </submittedName>
</protein>
<gene>
    <name evidence="2" type="ORF">BDV26DRAFT_276931</name>
</gene>
<organism evidence="2 3">
    <name type="scientific">Aspergillus bertholletiae</name>
    <dbReference type="NCBI Taxonomy" id="1226010"/>
    <lineage>
        <taxon>Eukaryota</taxon>
        <taxon>Fungi</taxon>
        <taxon>Dikarya</taxon>
        <taxon>Ascomycota</taxon>
        <taxon>Pezizomycotina</taxon>
        <taxon>Eurotiomycetes</taxon>
        <taxon>Eurotiomycetidae</taxon>
        <taxon>Eurotiales</taxon>
        <taxon>Aspergillaceae</taxon>
        <taxon>Aspergillus</taxon>
        <taxon>Aspergillus subgen. Circumdati</taxon>
    </lineage>
</organism>
<keyword evidence="1" id="KW-0472">Membrane</keyword>
<dbReference type="EMBL" id="ML736534">
    <property type="protein sequence ID" value="KAE8370999.1"/>
    <property type="molecule type" value="Genomic_DNA"/>
</dbReference>
<evidence type="ECO:0000313" key="3">
    <source>
        <dbReference type="Proteomes" id="UP000326198"/>
    </source>
</evidence>
<proteinExistence type="predicted"/>
<keyword evidence="1" id="KW-1133">Transmembrane helix</keyword>
<evidence type="ECO:0000256" key="1">
    <source>
        <dbReference type="SAM" id="Phobius"/>
    </source>
</evidence>
<dbReference type="Proteomes" id="UP000326198">
    <property type="component" value="Unassembled WGS sequence"/>
</dbReference>
<dbReference type="AlphaFoldDB" id="A0A5N7APR9"/>
<accession>A0A5N7APR9</accession>